<evidence type="ECO:0000256" key="2">
    <source>
        <dbReference type="ARBA" id="ARBA00022801"/>
    </source>
</evidence>
<feature type="chain" id="PRO_5025491969" evidence="3">
    <location>
        <begin position="20"/>
        <end position="154"/>
    </location>
</feature>
<keyword evidence="5" id="KW-1185">Reference proteome</keyword>
<dbReference type="SUPFAM" id="SSF53933">
    <property type="entry name" value="Microbial ribonucleases"/>
    <property type="match status" value="1"/>
</dbReference>
<evidence type="ECO:0000313" key="4">
    <source>
        <dbReference type="EMBL" id="KAF2666549.1"/>
    </source>
</evidence>
<keyword evidence="2" id="KW-0378">Hydrolase</keyword>
<dbReference type="Gene3D" id="3.10.450.30">
    <property type="entry name" value="Microbial ribonucleases"/>
    <property type="match status" value="1"/>
</dbReference>
<feature type="signal peptide" evidence="3">
    <location>
        <begin position="1"/>
        <end position="19"/>
    </location>
</feature>
<accession>A0A6A6U2N3</accession>
<gene>
    <name evidence="4" type="ORF">BT63DRAFT_457498</name>
</gene>
<name>A0A6A6U2N3_9PEZI</name>
<dbReference type="EMBL" id="MU004238">
    <property type="protein sequence ID" value="KAF2666549.1"/>
    <property type="molecule type" value="Genomic_DNA"/>
</dbReference>
<dbReference type="Proteomes" id="UP000799302">
    <property type="component" value="Unassembled WGS sequence"/>
</dbReference>
<dbReference type="OrthoDB" id="5274019at2759"/>
<dbReference type="Pfam" id="PF00545">
    <property type="entry name" value="Ribonuclease"/>
    <property type="match status" value="1"/>
</dbReference>
<evidence type="ECO:0000256" key="1">
    <source>
        <dbReference type="ARBA" id="ARBA00022722"/>
    </source>
</evidence>
<keyword evidence="3" id="KW-0732">Signal</keyword>
<keyword evidence="1" id="KW-0540">Nuclease</keyword>
<evidence type="ECO:0000256" key="3">
    <source>
        <dbReference type="SAM" id="SignalP"/>
    </source>
</evidence>
<dbReference type="GO" id="GO:0003723">
    <property type="term" value="F:RNA binding"/>
    <property type="evidence" value="ECO:0007669"/>
    <property type="project" value="InterPro"/>
</dbReference>
<organism evidence="4 5">
    <name type="scientific">Microthyrium microscopicum</name>
    <dbReference type="NCBI Taxonomy" id="703497"/>
    <lineage>
        <taxon>Eukaryota</taxon>
        <taxon>Fungi</taxon>
        <taxon>Dikarya</taxon>
        <taxon>Ascomycota</taxon>
        <taxon>Pezizomycotina</taxon>
        <taxon>Dothideomycetes</taxon>
        <taxon>Dothideomycetes incertae sedis</taxon>
        <taxon>Microthyriales</taxon>
        <taxon>Microthyriaceae</taxon>
        <taxon>Microthyrium</taxon>
    </lineage>
</organism>
<protein>
    <submittedName>
        <fullName evidence="4">Uncharacterized protein</fullName>
    </submittedName>
</protein>
<evidence type="ECO:0000313" key="5">
    <source>
        <dbReference type="Proteomes" id="UP000799302"/>
    </source>
</evidence>
<reference evidence="4" key="1">
    <citation type="journal article" date="2020" name="Stud. Mycol.">
        <title>101 Dothideomycetes genomes: a test case for predicting lifestyles and emergence of pathogens.</title>
        <authorList>
            <person name="Haridas S."/>
            <person name="Albert R."/>
            <person name="Binder M."/>
            <person name="Bloem J."/>
            <person name="Labutti K."/>
            <person name="Salamov A."/>
            <person name="Andreopoulos B."/>
            <person name="Baker S."/>
            <person name="Barry K."/>
            <person name="Bills G."/>
            <person name="Bluhm B."/>
            <person name="Cannon C."/>
            <person name="Castanera R."/>
            <person name="Culley D."/>
            <person name="Daum C."/>
            <person name="Ezra D."/>
            <person name="Gonzalez J."/>
            <person name="Henrissat B."/>
            <person name="Kuo A."/>
            <person name="Liang C."/>
            <person name="Lipzen A."/>
            <person name="Lutzoni F."/>
            <person name="Magnuson J."/>
            <person name="Mondo S."/>
            <person name="Nolan M."/>
            <person name="Ohm R."/>
            <person name="Pangilinan J."/>
            <person name="Park H.-J."/>
            <person name="Ramirez L."/>
            <person name="Alfaro M."/>
            <person name="Sun H."/>
            <person name="Tritt A."/>
            <person name="Yoshinaga Y."/>
            <person name="Zwiers L.-H."/>
            <person name="Turgeon B."/>
            <person name="Goodwin S."/>
            <person name="Spatafora J."/>
            <person name="Crous P."/>
            <person name="Grigoriev I."/>
        </authorList>
    </citation>
    <scope>NUCLEOTIDE SEQUENCE</scope>
    <source>
        <strain evidence="4">CBS 115976</strain>
    </source>
</reference>
<sequence>MVGTSTLLLAIGAANIASAAALASVSCTLGSGKQTEKLSFDLTYAQNLAKRSPSGKNIHTASNYPHVFQNFDGIKWPNAACNSKKVNVLEFPILEKKGNKDPPDYAWNKKPKQDPGPCRIVYSETDGHFCGIMCHKVRDSSTGNDSDKGFNLCK</sequence>
<dbReference type="GO" id="GO:0004521">
    <property type="term" value="F:RNA endonuclease activity"/>
    <property type="evidence" value="ECO:0007669"/>
    <property type="project" value="InterPro"/>
</dbReference>
<proteinExistence type="predicted"/>
<dbReference type="GO" id="GO:0016787">
    <property type="term" value="F:hydrolase activity"/>
    <property type="evidence" value="ECO:0007669"/>
    <property type="project" value="UniProtKB-KW"/>
</dbReference>
<dbReference type="InterPro" id="IPR016191">
    <property type="entry name" value="Ribonuclease/ribotoxin"/>
</dbReference>
<dbReference type="InterPro" id="IPR000026">
    <property type="entry name" value="N1-like"/>
</dbReference>
<dbReference type="AlphaFoldDB" id="A0A6A6U2N3"/>